<reference evidence="3" key="1">
    <citation type="journal article" date="2021" name="New Phytol.">
        <title>Evolutionary innovations through gain and loss of genes in the ectomycorrhizal Boletales.</title>
        <authorList>
            <person name="Wu G."/>
            <person name="Miyauchi S."/>
            <person name="Morin E."/>
            <person name="Kuo A."/>
            <person name="Drula E."/>
            <person name="Varga T."/>
            <person name="Kohler A."/>
            <person name="Feng B."/>
            <person name="Cao Y."/>
            <person name="Lipzen A."/>
            <person name="Daum C."/>
            <person name="Hundley H."/>
            <person name="Pangilinan J."/>
            <person name="Johnson J."/>
            <person name="Barry K."/>
            <person name="LaButti K."/>
            <person name="Ng V."/>
            <person name="Ahrendt S."/>
            <person name="Min B."/>
            <person name="Choi I.G."/>
            <person name="Park H."/>
            <person name="Plett J.M."/>
            <person name="Magnuson J."/>
            <person name="Spatafora J.W."/>
            <person name="Nagy L.G."/>
            <person name="Henrissat B."/>
            <person name="Grigoriev I.V."/>
            <person name="Yang Z.L."/>
            <person name="Xu J."/>
            <person name="Martin F.M."/>
        </authorList>
    </citation>
    <scope>NUCLEOTIDE SEQUENCE</scope>
    <source>
        <strain evidence="3">KKN 215</strain>
    </source>
</reference>
<evidence type="ECO:0000259" key="2">
    <source>
        <dbReference type="PROSITE" id="PS50238"/>
    </source>
</evidence>
<comment type="caution">
    <text evidence="3">The sequence shown here is derived from an EMBL/GenBank/DDBJ whole genome shotgun (WGS) entry which is preliminary data.</text>
</comment>
<dbReference type="Proteomes" id="UP000813824">
    <property type="component" value="Unassembled WGS sequence"/>
</dbReference>
<gene>
    <name evidence="3" type="ORF">BXZ70DRAFT_924895</name>
</gene>
<dbReference type="SMART" id="SM00324">
    <property type="entry name" value="RhoGAP"/>
    <property type="match status" value="1"/>
</dbReference>
<dbReference type="InterPro" id="IPR000198">
    <property type="entry name" value="RhoGAP_dom"/>
</dbReference>
<dbReference type="OrthoDB" id="79452at2759"/>
<dbReference type="SUPFAM" id="SSF48350">
    <property type="entry name" value="GTPase activation domain, GAP"/>
    <property type="match status" value="1"/>
</dbReference>
<feature type="compositionally biased region" description="Acidic residues" evidence="1">
    <location>
        <begin position="328"/>
        <end position="340"/>
    </location>
</feature>
<dbReference type="EMBL" id="JAEVFJ010000007">
    <property type="protein sequence ID" value="KAH8103291.1"/>
    <property type="molecule type" value="Genomic_DNA"/>
</dbReference>
<organism evidence="3 4">
    <name type="scientific">Cristinia sonorae</name>
    <dbReference type="NCBI Taxonomy" id="1940300"/>
    <lineage>
        <taxon>Eukaryota</taxon>
        <taxon>Fungi</taxon>
        <taxon>Dikarya</taxon>
        <taxon>Basidiomycota</taxon>
        <taxon>Agaricomycotina</taxon>
        <taxon>Agaricomycetes</taxon>
        <taxon>Agaricomycetidae</taxon>
        <taxon>Agaricales</taxon>
        <taxon>Pleurotineae</taxon>
        <taxon>Stephanosporaceae</taxon>
        <taxon>Cristinia</taxon>
    </lineage>
</organism>
<feature type="domain" description="Rho-GAP" evidence="2">
    <location>
        <begin position="201"/>
        <end position="476"/>
    </location>
</feature>
<feature type="region of interest" description="Disordered" evidence="1">
    <location>
        <begin position="1"/>
        <end position="30"/>
    </location>
</feature>
<accession>A0A8K0XS06</accession>
<feature type="compositionally biased region" description="Basic and acidic residues" evidence="1">
    <location>
        <begin position="316"/>
        <end position="327"/>
    </location>
</feature>
<protein>
    <recommendedName>
        <fullName evidence="2">Rho-GAP domain-containing protein</fullName>
    </recommendedName>
</protein>
<dbReference type="Gene3D" id="1.10.555.10">
    <property type="entry name" value="Rho GTPase activation protein"/>
    <property type="match status" value="1"/>
</dbReference>
<feature type="compositionally biased region" description="Low complexity" evidence="1">
    <location>
        <begin position="537"/>
        <end position="572"/>
    </location>
</feature>
<dbReference type="PROSITE" id="PS50238">
    <property type="entry name" value="RHOGAP"/>
    <property type="match status" value="1"/>
</dbReference>
<feature type="region of interest" description="Disordered" evidence="1">
    <location>
        <begin position="488"/>
        <end position="609"/>
    </location>
</feature>
<keyword evidence="4" id="KW-1185">Reference proteome</keyword>
<feature type="compositionally biased region" description="Polar residues" evidence="1">
    <location>
        <begin position="14"/>
        <end position="27"/>
    </location>
</feature>
<dbReference type="GO" id="GO:0007165">
    <property type="term" value="P:signal transduction"/>
    <property type="evidence" value="ECO:0007669"/>
    <property type="project" value="InterPro"/>
</dbReference>
<feature type="region of interest" description="Disordered" evidence="1">
    <location>
        <begin position="314"/>
        <end position="352"/>
    </location>
</feature>
<dbReference type="Pfam" id="PF00620">
    <property type="entry name" value="RhoGAP"/>
    <property type="match status" value="1"/>
</dbReference>
<name>A0A8K0XS06_9AGAR</name>
<feature type="compositionally biased region" description="Polar residues" evidence="1">
    <location>
        <begin position="496"/>
        <end position="508"/>
    </location>
</feature>
<evidence type="ECO:0000256" key="1">
    <source>
        <dbReference type="SAM" id="MobiDB-lite"/>
    </source>
</evidence>
<dbReference type="InterPro" id="IPR008936">
    <property type="entry name" value="Rho_GTPase_activation_prot"/>
</dbReference>
<proteinExistence type="predicted"/>
<evidence type="ECO:0000313" key="3">
    <source>
        <dbReference type="EMBL" id="KAH8103291.1"/>
    </source>
</evidence>
<dbReference type="AlphaFoldDB" id="A0A8K0XS06"/>
<sequence>MAFLKRTFAKRDPSTSSKNKPGHSTSPLALPKGILRRSTAISEVHQKTNTTDNDYPGIRARHSNILASYIPPGWHPGLDEPVIKGEINYISVNNVPTPNRYHRAHSTVPFPHPQPKSAARTLQLSLKKSHKRFTDFLDFKEIMSGELWHFKEQDGVADCERKKGTKFMILQAERDRFKQQQDYHVFGGHIKVIHDKASTPVSVHGYQFRVPIVLAACVEEIYRRGMKTPNLFSTKVDRRRILELIAEYDQLTDKAPLPDLRHESIHIVANLLRFWLKAVPVPLMHRTIFDGFYAWCVEPSLARETEFKYKIHTRQRRGDDGEYHSETDTEAEAEEAEDEACPGLPSFNSRKKRLRRKQRAIEREKRRIFAAEHPELVVNNRPSHQQRKAQVYRELVHLEKPQVNQARLMSLLIAPDCFAVMNYLFTFFASLLDYPDNKLTAKYLADQFAWKLLGGPNKYVSIELLEWLLTRWEHIAHAFKSEEALDWEKRREQKKSNQPRPSTSSARTTADDPSPQYQSPRRGSGASDAPSYHSTWSGPRSQSTSPGSPSSRRTSAYTTPPTSRSSSPRSATVPKPNPAPEADVPAVSPRLHDFNPGEPLCGPQPTPAAVEMTNPFESEINEEEDTPVISPFDWDVEYEAEDEDEEDVADVEDEPEQPERIAFQAIASLLHPRAALERAPSVQSEVASIYSQG</sequence>
<evidence type="ECO:0000313" key="4">
    <source>
        <dbReference type="Proteomes" id="UP000813824"/>
    </source>
</evidence>